<accession>A0A8K0K1J3</accession>
<organism evidence="1 2">
    <name type="scientific">Ladona fulva</name>
    <name type="common">Scarce chaser dragonfly</name>
    <name type="synonym">Libellula fulva</name>
    <dbReference type="NCBI Taxonomy" id="123851"/>
    <lineage>
        <taxon>Eukaryota</taxon>
        <taxon>Metazoa</taxon>
        <taxon>Ecdysozoa</taxon>
        <taxon>Arthropoda</taxon>
        <taxon>Hexapoda</taxon>
        <taxon>Insecta</taxon>
        <taxon>Pterygota</taxon>
        <taxon>Palaeoptera</taxon>
        <taxon>Odonata</taxon>
        <taxon>Epiprocta</taxon>
        <taxon>Anisoptera</taxon>
        <taxon>Libelluloidea</taxon>
        <taxon>Libellulidae</taxon>
        <taxon>Ladona</taxon>
    </lineage>
</organism>
<dbReference type="EMBL" id="KZ308274">
    <property type="protein sequence ID" value="KAG8226283.1"/>
    <property type="molecule type" value="Genomic_DNA"/>
</dbReference>
<sequence>MAIVNPANALWNNMLEPVGEKSNYWGPEFKTVKCPTKEMPYIYTMKNSEEFLDRVRKNDSSLS</sequence>
<gene>
    <name evidence="1" type="ORF">J437_LFUL002722</name>
</gene>
<dbReference type="GO" id="GO:0006644">
    <property type="term" value="P:phospholipid metabolic process"/>
    <property type="evidence" value="ECO:0007669"/>
    <property type="project" value="TreeGrafter"/>
</dbReference>
<dbReference type="GO" id="GO:0004620">
    <property type="term" value="F:phospholipase activity"/>
    <property type="evidence" value="ECO:0007669"/>
    <property type="project" value="InterPro"/>
</dbReference>
<dbReference type="AlphaFoldDB" id="A0A8K0K1J3"/>
<keyword evidence="2" id="KW-1185">Reference proteome</keyword>
<dbReference type="Proteomes" id="UP000792457">
    <property type="component" value="Unassembled WGS sequence"/>
</dbReference>
<protein>
    <submittedName>
        <fullName evidence="1">Uncharacterized protein</fullName>
    </submittedName>
</protein>
<evidence type="ECO:0000313" key="2">
    <source>
        <dbReference type="Proteomes" id="UP000792457"/>
    </source>
</evidence>
<evidence type="ECO:0000313" key="1">
    <source>
        <dbReference type="EMBL" id="KAG8226283.1"/>
    </source>
</evidence>
<reference evidence="1" key="1">
    <citation type="submission" date="2013-04" db="EMBL/GenBank/DDBJ databases">
        <authorList>
            <person name="Qu J."/>
            <person name="Murali S.C."/>
            <person name="Bandaranaike D."/>
            <person name="Bellair M."/>
            <person name="Blankenburg K."/>
            <person name="Chao H."/>
            <person name="Dinh H."/>
            <person name="Doddapaneni H."/>
            <person name="Downs B."/>
            <person name="Dugan-Rocha S."/>
            <person name="Elkadiri S."/>
            <person name="Gnanaolivu R.D."/>
            <person name="Hernandez B."/>
            <person name="Javaid M."/>
            <person name="Jayaseelan J.C."/>
            <person name="Lee S."/>
            <person name="Li M."/>
            <person name="Ming W."/>
            <person name="Munidasa M."/>
            <person name="Muniz J."/>
            <person name="Nguyen L."/>
            <person name="Ongeri F."/>
            <person name="Osuji N."/>
            <person name="Pu L.-L."/>
            <person name="Puazo M."/>
            <person name="Qu C."/>
            <person name="Quiroz J."/>
            <person name="Raj R."/>
            <person name="Weissenberger G."/>
            <person name="Xin Y."/>
            <person name="Zou X."/>
            <person name="Han Y."/>
            <person name="Richards S."/>
            <person name="Worley K."/>
            <person name="Muzny D."/>
            <person name="Gibbs R."/>
        </authorList>
    </citation>
    <scope>NUCLEOTIDE SEQUENCE</scope>
    <source>
        <strain evidence="1">Sampled in the wild</strain>
    </source>
</reference>
<proteinExistence type="predicted"/>
<dbReference type="OrthoDB" id="10265800at2759"/>
<comment type="caution">
    <text evidence="1">The sequence shown here is derived from an EMBL/GenBank/DDBJ whole genome shotgun (WGS) entry which is preliminary data.</text>
</comment>
<dbReference type="PANTHER" id="PTHR21325">
    <property type="entry name" value="PHOSPHOLIPASE B, PLB1"/>
    <property type="match status" value="1"/>
</dbReference>
<reference evidence="1" key="2">
    <citation type="submission" date="2017-10" db="EMBL/GenBank/DDBJ databases">
        <title>Ladona fulva Genome sequencing and assembly.</title>
        <authorList>
            <person name="Murali S."/>
            <person name="Richards S."/>
            <person name="Bandaranaike D."/>
            <person name="Bellair M."/>
            <person name="Blankenburg K."/>
            <person name="Chao H."/>
            <person name="Dinh H."/>
            <person name="Doddapaneni H."/>
            <person name="Dugan-Rocha S."/>
            <person name="Elkadiri S."/>
            <person name="Gnanaolivu R."/>
            <person name="Hernandez B."/>
            <person name="Skinner E."/>
            <person name="Javaid M."/>
            <person name="Lee S."/>
            <person name="Li M."/>
            <person name="Ming W."/>
            <person name="Munidasa M."/>
            <person name="Muniz J."/>
            <person name="Nguyen L."/>
            <person name="Hughes D."/>
            <person name="Osuji N."/>
            <person name="Pu L.-L."/>
            <person name="Puazo M."/>
            <person name="Qu C."/>
            <person name="Quiroz J."/>
            <person name="Raj R."/>
            <person name="Weissenberger G."/>
            <person name="Xin Y."/>
            <person name="Zou X."/>
            <person name="Han Y."/>
            <person name="Worley K."/>
            <person name="Muzny D."/>
            <person name="Gibbs R."/>
        </authorList>
    </citation>
    <scope>NUCLEOTIDE SEQUENCE</scope>
    <source>
        <strain evidence="1">Sampled in the wild</strain>
    </source>
</reference>
<dbReference type="InterPro" id="IPR038885">
    <property type="entry name" value="PLB1"/>
</dbReference>
<name>A0A8K0K1J3_LADFU</name>
<dbReference type="PANTHER" id="PTHR21325:SF31">
    <property type="entry name" value="GH22081P-RELATED"/>
    <property type="match status" value="1"/>
</dbReference>